<organism evidence="5 6">
    <name type="scientific">Candidatus Enterocloster excrementigallinarum</name>
    <dbReference type="NCBI Taxonomy" id="2838558"/>
    <lineage>
        <taxon>Bacteria</taxon>
        <taxon>Bacillati</taxon>
        <taxon>Bacillota</taxon>
        <taxon>Clostridia</taxon>
        <taxon>Lachnospirales</taxon>
        <taxon>Lachnospiraceae</taxon>
        <taxon>Enterocloster</taxon>
    </lineage>
</organism>
<dbReference type="InterPro" id="IPR013762">
    <property type="entry name" value="Integrase-like_cat_sf"/>
</dbReference>
<gene>
    <name evidence="5" type="ORF">H9931_13390</name>
</gene>
<keyword evidence="2" id="KW-0238">DNA-binding</keyword>
<dbReference type="Proteomes" id="UP000823863">
    <property type="component" value="Unassembled WGS sequence"/>
</dbReference>
<comment type="caution">
    <text evidence="5">The sequence shown here is derived from an EMBL/GenBank/DDBJ whole genome shotgun (WGS) entry which is preliminary data.</text>
</comment>
<evidence type="ECO:0000256" key="1">
    <source>
        <dbReference type="ARBA" id="ARBA00008857"/>
    </source>
</evidence>
<sequence>MERPLVEAEAWQEFDEKGCSTALAIPLAFQIGVRLGELIAIKSSDISKNGKYVHIQRMGQRLERQRPDDTWYPAQWVVVEHTKSSASDRYVYLTKEARKIIKKIQDSDEENGFSDDGFLFVHGGKRISPRAVDTRIRKYCDHININAKSRHKVRKSYISSLLDGGLNINEVRKQIGHEDERTPLHNYCFNRNDMETNEADMEKALAG</sequence>
<protein>
    <submittedName>
        <fullName evidence="5">Tyrosine-type recombinase/integrase</fullName>
    </submittedName>
</protein>
<dbReference type="AlphaFoldDB" id="A0A9D2PXN6"/>
<dbReference type="PANTHER" id="PTHR30349:SF41">
    <property type="entry name" value="INTEGRASE_RECOMBINASE PROTEIN MJ0367-RELATED"/>
    <property type="match status" value="1"/>
</dbReference>
<keyword evidence="3" id="KW-0233">DNA recombination</keyword>
<evidence type="ECO:0000313" key="6">
    <source>
        <dbReference type="Proteomes" id="UP000823863"/>
    </source>
</evidence>
<name>A0A9D2PXN6_9FIRM</name>
<feature type="domain" description="Tyr recombinase" evidence="4">
    <location>
        <begin position="1"/>
        <end position="200"/>
    </location>
</feature>
<dbReference type="EMBL" id="DWWB01000078">
    <property type="protein sequence ID" value="HJC67682.1"/>
    <property type="molecule type" value="Genomic_DNA"/>
</dbReference>
<reference evidence="5" key="1">
    <citation type="journal article" date="2021" name="PeerJ">
        <title>Extensive microbial diversity within the chicken gut microbiome revealed by metagenomics and culture.</title>
        <authorList>
            <person name="Gilroy R."/>
            <person name="Ravi A."/>
            <person name="Getino M."/>
            <person name="Pursley I."/>
            <person name="Horton D.L."/>
            <person name="Alikhan N.F."/>
            <person name="Baker D."/>
            <person name="Gharbi K."/>
            <person name="Hall N."/>
            <person name="Watson M."/>
            <person name="Adriaenssens E.M."/>
            <person name="Foster-Nyarko E."/>
            <person name="Jarju S."/>
            <person name="Secka A."/>
            <person name="Antonio M."/>
            <person name="Oren A."/>
            <person name="Chaudhuri R.R."/>
            <person name="La Ragione R."/>
            <person name="Hildebrand F."/>
            <person name="Pallen M.J."/>
        </authorList>
    </citation>
    <scope>NUCLEOTIDE SEQUENCE</scope>
    <source>
        <strain evidence="5">CHK198-12963</strain>
    </source>
</reference>
<dbReference type="Gene3D" id="1.10.443.10">
    <property type="entry name" value="Intergrase catalytic core"/>
    <property type="match status" value="1"/>
</dbReference>
<accession>A0A9D2PXN6</accession>
<dbReference type="InterPro" id="IPR011010">
    <property type="entry name" value="DNA_brk_join_enz"/>
</dbReference>
<dbReference type="Pfam" id="PF00589">
    <property type="entry name" value="Phage_integrase"/>
    <property type="match status" value="1"/>
</dbReference>
<dbReference type="PANTHER" id="PTHR30349">
    <property type="entry name" value="PHAGE INTEGRASE-RELATED"/>
    <property type="match status" value="1"/>
</dbReference>
<dbReference type="GO" id="GO:0006310">
    <property type="term" value="P:DNA recombination"/>
    <property type="evidence" value="ECO:0007669"/>
    <property type="project" value="UniProtKB-KW"/>
</dbReference>
<evidence type="ECO:0000256" key="2">
    <source>
        <dbReference type="ARBA" id="ARBA00023125"/>
    </source>
</evidence>
<reference evidence="5" key="2">
    <citation type="submission" date="2021-04" db="EMBL/GenBank/DDBJ databases">
        <authorList>
            <person name="Gilroy R."/>
        </authorList>
    </citation>
    <scope>NUCLEOTIDE SEQUENCE</scope>
    <source>
        <strain evidence="5">CHK198-12963</strain>
    </source>
</reference>
<evidence type="ECO:0000256" key="3">
    <source>
        <dbReference type="ARBA" id="ARBA00023172"/>
    </source>
</evidence>
<evidence type="ECO:0000259" key="4">
    <source>
        <dbReference type="PROSITE" id="PS51898"/>
    </source>
</evidence>
<dbReference type="GO" id="GO:0003677">
    <property type="term" value="F:DNA binding"/>
    <property type="evidence" value="ECO:0007669"/>
    <property type="project" value="UniProtKB-KW"/>
</dbReference>
<dbReference type="InterPro" id="IPR050090">
    <property type="entry name" value="Tyrosine_recombinase_XerCD"/>
</dbReference>
<dbReference type="GO" id="GO:0015074">
    <property type="term" value="P:DNA integration"/>
    <property type="evidence" value="ECO:0007669"/>
    <property type="project" value="InterPro"/>
</dbReference>
<proteinExistence type="inferred from homology"/>
<comment type="similarity">
    <text evidence="1">Belongs to the 'phage' integrase family.</text>
</comment>
<evidence type="ECO:0000313" key="5">
    <source>
        <dbReference type="EMBL" id="HJC67682.1"/>
    </source>
</evidence>
<dbReference type="InterPro" id="IPR002104">
    <property type="entry name" value="Integrase_catalytic"/>
</dbReference>
<dbReference type="SUPFAM" id="SSF56349">
    <property type="entry name" value="DNA breaking-rejoining enzymes"/>
    <property type="match status" value="1"/>
</dbReference>
<dbReference type="PROSITE" id="PS51898">
    <property type="entry name" value="TYR_RECOMBINASE"/>
    <property type="match status" value="1"/>
</dbReference>